<accession>A0A014NRB3</accession>
<evidence type="ECO:0000313" key="2">
    <source>
        <dbReference type="Proteomes" id="UP000020977"/>
    </source>
</evidence>
<reference evidence="1 2" key="1">
    <citation type="submission" date="2014-03" db="EMBL/GenBank/DDBJ databases">
        <title>Genome sequence of Mycoplasma ovipneumoniae strain 14811.</title>
        <authorList>
            <person name="Sirand-Pugnet P."/>
            <person name="Breton M."/>
            <person name="Dordet-Frisoni E."/>
            <person name="Baranowski E."/>
            <person name="Barre A."/>
            <person name="Couture C."/>
            <person name="Dupuy V."/>
            <person name="Gaurivaud P."/>
            <person name="Jacob D."/>
            <person name="Lemaitre C."/>
            <person name="Manso-Silvan L."/>
            <person name="Nikolski M."/>
            <person name="Nouvel L.-X."/>
            <person name="Poumarat F."/>
            <person name="Tardy F."/>
            <person name="Thebault P."/>
            <person name="Theil S."/>
            <person name="Citti C."/>
            <person name="Thiaucourt F."/>
            <person name="Blanchard A."/>
        </authorList>
    </citation>
    <scope>NUCLEOTIDE SEQUENCE [LARGE SCALE GENOMIC DNA]</scope>
    <source>
        <strain evidence="1 2">14811</strain>
    </source>
</reference>
<sequence>MQSFNFKIIKIKIYRQKHGFTGIFAYLYSQKLNFCHQTDKFKVKKFNINF</sequence>
<evidence type="ECO:0000313" key="1">
    <source>
        <dbReference type="EMBL" id="EXU61417.1"/>
    </source>
</evidence>
<comment type="caution">
    <text evidence="1">The sequence shown here is derived from an EMBL/GenBank/DDBJ whole genome shotgun (WGS) entry which is preliminary data.</text>
</comment>
<dbReference type="EMBL" id="JFAD01000007">
    <property type="protein sequence ID" value="EXU61417.1"/>
    <property type="molecule type" value="Genomic_DNA"/>
</dbReference>
<dbReference type="Proteomes" id="UP000020977">
    <property type="component" value="Unassembled WGS sequence"/>
</dbReference>
<name>A0A014NRB3_9BACT</name>
<gene>
    <name evidence="1" type="ORF">MOVI_0350</name>
</gene>
<proteinExistence type="predicted"/>
<dbReference type="AlphaFoldDB" id="A0A014NRB3"/>
<organism evidence="1 2">
    <name type="scientific">Mesomycoplasma ovipneumoniae 14811</name>
    <dbReference type="NCBI Taxonomy" id="1188239"/>
    <lineage>
        <taxon>Bacteria</taxon>
        <taxon>Bacillati</taxon>
        <taxon>Mycoplasmatota</taxon>
        <taxon>Mycoplasmoidales</taxon>
        <taxon>Metamycoplasmataceae</taxon>
        <taxon>Mesomycoplasma</taxon>
    </lineage>
</organism>
<protein>
    <submittedName>
        <fullName evidence="1">Uncharacterized protein</fullName>
    </submittedName>
</protein>
<dbReference type="PATRIC" id="fig|1188239.3.peg.123"/>